<proteinExistence type="predicted"/>
<keyword evidence="3" id="KW-1185">Reference proteome</keyword>
<dbReference type="Gramene" id="KZN11764">
    <property type="protein sequence ID" value="KZN11764"/>
    <property type="gene ID" value="DCAR_004420"/>
</dbReference>
<gene>
    <name evidence="2" type="ORF">DCAR_0104779</name>
</gene>
<dbReference type="EMBL" id="CP093343">
    <property type="protein sequence ID" value="WOG85588.1"/>
    <property type="molecule type" value="Genomic_DNA"/>
</dbReference>
<protein>
    <submittedName>
        <fullName evidence="2">Uncharacterized protein</fullName>
    </submittedName>
</protein>
<dbReference type="Proteomes" id="UP000077755">
    <property type="component" value="Chromosome 1"/>
</dbReference>
<feature type="region of interest" description="Disordered" evidence="1">
    <location>
        <begin position="1"/>
        <end position="22"/>
    </location>
</feature>
<organism evidence="2 3">
    <name type="scientific">Daucus carota subsp. sativus</name>
    <name type="common">Carrot</name>
    <dbReference type="NCBI Taxonomy" id="79200"/>
    <lineage>
        <taxon>Eukaryota</taxon>
        <taxon>Viridiplantae</taxon>
        <taxon>Streptophyta</taxon>
        <taxon>Embryophyta</taxon>
        <taxon>Tracheophyta</taxon>
        <taxon>Spermatophyta</taxon>
        <taxon>Magnoliopsida</taxon>
        <taxon>eudicotyledons</taxon>
        <taxon>Gunneridae</taxon>
        <taxon>Pentapetalae</taxon>
        <taxon>asterids</taxon>
        <taxon>campanulids</taxon>
        <taxon>Apiales</taxon>
        <taxon>Apiaceae</taxon>
        <taxon>Apioideae</taxon>
        <taxon>Scandiceae</taxon>
        <taxon>Daucinae</taxon>
        <taxon>Daucus</taxon>
        <taxon>Daucus sect. Daucus</taxon>
    </lineage>
</organism>
<reference evidence="2" key="1">
    <citation type="journal article" date="2016" name="Nat. Genet.">
        <title>A high-quality carrot genome assembly provides new insights into carotenoid accumulation and asterid genome evolution.</title>
        <authorList>
            <person name="Iorizzo M."/>
            <person name="Ellison S."/>
            <person name="Senalik D."/>
            <person name="Zeng P."/>
            <person name="Satapoomin P."/>
            <person name="Huang J."/>
            <person name="Bowman M."/>
            <person name="Iovene M."/>
            <person name="Sanseverino W."/>
            <person name="Cavagnaro P."/>
            <person name="Yildiz M."/>
            <person name="Macko-Podgorni A."/>
            <person name="Moranska E."/>
            <person name="Grzebelus E."/>
            <person name="Grzebelus D."/>
            <person name="Ashrafi H."/>
            <person name="Zheng Z."/>
            <person name="Cheng S."/>
            <person name="Spooner D."/>
            <person name="Van Deynze A."/>
            <person name="Simon P."/>
        </authorList>
    </citation>
    <scope>NUCLEOTIDE SEQUENCE</scope>
    <source>
        <tissue evidence="2">Leaf</tissue>
    </source>
</reference>
<evidence type="ECO:0000256" key="1">
    <source>
        <dbReference type="SAM" id="MobiDB-lite"/>
    </source>
</evidence>
<name>A0A166J3T8_DAUCS</name>
<evidence type="ECO:0000313" key="2">
    <source>
        <dbReference type="EMBL" id="WOG85588.1"/>
    </source>
</evidence>
<sequence length="105" mass="11764">MTLAPPMTSDHTDLKASESEDAFKSQHLESAAKLIIEFGSPLQLQQLIRVENRDQFDQYLCAVDEVQQSIKSGTASSYETHGIRAIKTLHTISRNIGMLNPCNRF</sequence>
<accession>A0A166J3T8</accession>
<evidence type="ECO:0000313" key="3">
    <source>
        <dbReference type="Proteomes" id="UP000077755"/>
    </source>
</evidence>
<dbReference type="AlphaFoldDB" id="A0A166J3T8"/>
<reference evidence="2" key="2">
    <citation type="submission" date="2022-03" db="EMBL/GenBank/DDBJ databases">
        <title>Draft title - Genomic analysis of global carrot germplasm unveils the trajectory of domestication and the origin of high carotenoid orange carrot.</title>
        <authorList>
            <person name="Iorizzo M."/>
            <person name="Ellison S."/>
            <person name="Senalik D."/>
            <person name="Macko-Podgorni A."/>
            <person name="Grzebelus D."/>
            <person name="Bostan H."/>
            <person name="Rolling W."/>
            <person name="Curaba J."/>
            <person name="Simon P."/>
        </authorList>
    </citation>
    <scope>NUCLEOTIDE SEQUENCE</scope>
    <source>
        <tissue evidence="2">Leaf</tissue>
    </source>
</reference>
<feature type="compositionally biased region" description="Basic and acidic residues" evidence="1">
    <location>
        <begin position="10"/>
        <end position="22"/>
    </location>
</feature>